<dbReference type="PANTHER" id="PTHR32432">
    <property type="entry name" value="CELL DIVISION PROTEIN FTSA-RELATED"/>
    <property type="match status" value="1"/>
</dbReference>
<accession>A0ABX2M7N0</accession>
<comment type="caution">
    <text evidence="2">The sequence shown here is derived from an EMBL/GenBank/DDBJ whole genome shotgun (WGS) entry which is preliminary data.</text>
</comment>
<evidence type="ECO:0000313" key="2">
    <source>
        <dbReference type="EMBL" id="NUU13378.1"/>
    </source>
</evidence>
<organism evidence="2 3">
    <name type="scientific">Curtobacterium pusillum</name>
    <dbReference type="NCBI Taxonomy" id="69373"/>
    <lineage>
        <taxon>Bacteria</taxon>
        <taxon>Bacillati</taxon>
        <taxon>Actinomycetota</taxon>
        <taxon>Actinomycetes</taxon>
        <taxon>Micrococcales</taxon>
        <taxon>Microbacteriaceae</taxon>
        <taxon>Curtobacterium</taxon>
    </lineage>
</organism>
<dbReference type="NCBIfam" id="TIGR01175">
    <property type="entry name" value="pilM"/>
    <property type="match status" value="1"/>
</dbReference>
<dbReference type="PIRSF" id="PIRSF019169">
    <property type="entry name" value="PilM"/>
    <property type="match status" value="1"/>
</dbReference>
<dbReference type="RefSeq" id="WP_175350929.1">
    <property type="nucleotide sequence ID" value="NZ_BAAAWQ010000001.1"/>
</dbReference>
<dbReference type="InterPro" id="IPR005883">
    <property type="entry name" value="PilM"/>
</dbReference>
<dbReference type="InterPro" id="IPR003494">
    <property type="entry name" value="SHS2_FtsA"/>
</dbReference>
<dbReference type="Gene3D" id="3.30.1490.300">
    <property type="match status" value="1"/>
</dbReference>
<name>A0ABX2M7N0_9MICO</name>
<dbReference type="SMART" id="SM00842">
    <property type="entry name" value="FtsA"/>
    <property type="match status" value="1"/>
</dbReference>
<dbReference type="Gene3D" id="3.30.420.40">
    <property type="match status" value="2"/>
</dbReference>
<evidence type="ECO:0000313" key="3">
    <source>
        <dbReference type="Proteomes" id="UP000573001"/>
    </source>
</evidence>
<gene>
    <name evidence="2" type="primary">pilM</name>
    <name evidence="2" type="ORF">HP507_05980</name>
</gene>
<feature type="domain" description="SHS2" evidence="1">
    <location>
        <begin position="5"/>
        <end position="173"/>
    </location>
</feature>
<dbReference type="Pfam" id="PF11104">
    <property type="entry name" value="PilM_2"/>
    <property type="match status" value="1"/>
</dbReference>
<reference evidence="2 3" key="1">
    <citation type="submission" date="2020-05" db="EMBL/GenBank/DDBJ databases">
        <title>Genome Sequencing of Type Strains.</title>
        <authorList>
            <person name="Lemaire J.F."/>
            <person name="Inderbitzin P."/>
            <person name="Gregorio O.A."/>
            <person name="Collins S.B."/>
            <person name="Wespe N."/>
            <person name="Knight-Connoni V."/>
        </authorList>
    </citation>
    <scope>NUCLEOTIDE SEQUENCE [LARGE SCALE GENOMIC DNA]</scope>
    <source>
        <strain evidence="2 3">ATCC 19096</strain>
    </source>
</reference>
<dbReference type="InterPro" id="IPR050696">
    <property type="entry name" value="FtsA/MreB"/>
</dbReference>
<dbReference type="EMBL" id="JABMCE010000063">
    <property type="protein sequence ID" value="NUU13378.1"/>
    <property type="molecule type" value="Genomic_DNA"/>
</dbReference>
<dbReference type="CDD" id="cd24049">
    <property type="entry name" value="ASKHA_NBD_PilM"/>
    <property type="match status" value="1"/>
</dbReference>
<dbReference type="PANTHER" id="PTHR32432:SF3">
    <property type="entry name" value="ETHANOLAMINE UTILIZATION PROTEIN EUTJ"/>
    <property type="match status" value="1"/>
</dbReference>
<dbReference type="SUPFAM" id="SSF53067">
    <property type="entry name" value="Actin-like ATPase domain"/>
    <property type="match status" value="2"/>
</dbReference>
<proteinExistence type="predicted"/>
<dbReference type="InterPro" id="IPR043129">
    <property type="entry name" value="ATPase_NBD"/>
</dbReference>
<evidence type="ECO:0000259" key="1">
    <source>
        <dbReference type="SMART" id="SM00842"/>
    </source>
</evidence>
<keyword evidence="3" id="KW-1185">Reference proteome</keyword>
<sequence length="350" mass="36671">MAKSVVGIDIGGETIRGVEVANPNKPEPVIQRVAEVPLPVGATKRGEVLEPNTIAASLKELWRVGRFRSRDVVLGMGNQRVLSRDLTVPKAPLAQIRESLPFQVQDMLPVPVVDAILDFYPVSESVGPEGPVVHGLLIAAIKDAVLANVRAVQLAGLNPVGVDLIPFALTRVYLPEARFPGTHALAEVGANTTTVVIATDGVPQFVRIVPTGGDDLTGALAVALDIPVEQAEAVKRWIGLGARAQTPDDLRAASTVRDLSNELLTSLRNTVNYFVSTRPDAAVTSIVLAGGGAQLPGFPEALQSQTGIPVHIGDAFSNAATTRSIRREDLADRGLAVAVAWGLATGSSAA</sequence>
<protein>
    <submittedName>
        <fullName evidence="2">Type IV pilus assembly protein PilM</fullName>
    </submittedName>
</protein>
<dbReference type="Proteomes" id="UP000573001">
    <property type="component" value="Unassembled WGS sequence"/>
</dbReference>